<organism evidence="3 4">
    <name type="scientific">Zingiber officinale</name>
    <name type="common">Ginger</name>
    <name type="synonym">Amomum zingiber</name>
    <dbReference type="NCBI Taxonomy" id="94328"/>
    <lineage>
        <taxon>Eukaryota</taxon>
        <taxon>Viridiplantae</taxon>
        <taxon>Streptophyta</taxon>
        <taxon>Embryophyta</taxon>
        <taxon>Tracheophyta</taxon>
        <taxon>Spermatophyta</taxon>
        <taxon>Magnoliopsida</taxon>
        <taxon>Liliopsida</taxon>
        <taxon>Zingiberales</taxon>
        <taxon>Zingiberaceae</taxon>
        <taxon>Zingiber</taxon>
    </lineage>
</organism>
<name>A0A8J5HZJ3_ZINOF</name>
<dbReference type="EMBL" id="JACMSC010000001">
    <property type="protein sequence ID" value="KAG6537102.1"/>
    <property type="molecule type" value="Genomic_DNA"/>
</dbReference>
<evidence type="ECO:0000259" key="2">
    <source>
        <dbReference type="PROSITE" id="PS50127"/>
    </source>
</evidence>
<dbReference type="PROSITE" id="PS50127">
    <property type="entry name" value="UBC_2"/>
    <property type="match status" value="1"/>
</dbReference>
<gene>
    <name evidence="3" type="ORF">ZIOFF_002183</name>
</gene>
<keyword evidence="4" id="KW-1185">Reference proteome</keyword>
<evidence type="ECO:0000256" key="1">
    <source>
        <dbReference type="SAM" id="MobiDB-lite"/>
    </source>
</evidence>
<dbReference type="Gene3D" id="3.10.110.10">
    <property type="entry name" value="Ubiquitin Conjugating Enzyme"/>
    <property type="match status" value="1"/>
</dbReference>
<dbReference type="InterPro" id="IPR016135">
    <property type="entry name" value="UBQ-conjugating_enzyme/RWD"/>
</dbReference>
<dbReference type="Proteomes" id="UP000734854">
    <property type="component" value="Unassembled WGS sequence"/>
</dbReference>
<dbReference type="AlphaFoldDB" id="A0A8J5HZJ3"/>
<protein>
    <recommendedName>
        <fullName evidence="2">UBC core domain-containing protein</fullName>
    </recommendedName>
</protein>
<evidence type="ECO:0000313" key="3">
    <source>
        <dbReference type="EMBL" id="KAG6537102.1"/>
    </source>
</evidence>
<comment type="caution">
    <text evidence="3">The sequence shown here is derived from an EMBL/GenBank/DDBJ whole genome shotgun (WGS) entry which is preliminary data.</text>
</comment>
<feature type="domain" description="UBC core" evidence="2">
    <location>
        <begin position="1"/>
        <end position="47"/>
    </location>
</feature>
<reference evidence="3 4" key="1">
    <citation type="submission" date="2020-08" db="EMBL/GenBank/DDBJ databases">
        <title>Plant Genome Project.</title>
        <authorList>
            <person name="Zhang R.-G."/>
        </authorList>
    </citation>
    <scope>NUCLEOTIDE SEQUENCE [LARGE SCALE GENOMIC DNA]</scope>
    <source>
        <tissue evidence="3">Rhizome</tissue>
    </source>
</reference>
<proteinExistence type="predicted"/>
<accession>A0A8J5HZJ3</accession>
<sequence>MVLLSICSLLTDPKPDDPLVPEIAHMHKTGRAKYESTARNWTQSTQWASACKTGCGLPLQSFVNTPYASLACKHSKPRCGLHACQQATTWLAVGASKPRCGLHASHLACKLACHVAQVSVSRGVSYIDFMQAWLASTASHVVACMFASKPQRGLLLAASCQQGHNMACCHGRRAELPITIRSELTRFSTPGFDRILYYAPQVRTMARWRDRLFRQTPPPATPHAASSRDGTLPPPRGYAKPEAVESASSPRDRGPRSSSSRPPRVDGQHRAVLFRTANNVCSLMVESGPIRDIHVGRVLAIACCSSIYCTAKLGTDSAVHTPVAIG</sequence>
<dbReference type="SUPFAM" id="SSF54495">
    <property type="entry name" value="UBC-like"/>
    <property type="match status" value="1"/>
</dbReference>
<dbReference type="InterPro" id="IPR000608">
    <property type="entry name" value="UBC"/>
</dbReference>
<feature type="region of interest" description="Disordered" evidence="1">
    <location>
        <begin position="214"/>
        <end position="269"/>
    </location>
</feature>
<evidence type="ECO:0000313" key="4">
    <source>
        <dbReference type="Proteomes" id="UP000734854"/>
    </source>
</evidence>